<dbReference type="InterPro" id="IPR029016">
    <property type="entry name" value="GAF-like_dom_sf"/>
</dbReference>
<evidence type="ECO:0000313" key="2">
    <source>
        <dbReference type="Proteomes" id="UP000257080"/>
    </source>
</evidence>
<dbReference type="Proteomes" id="UP000257080">
    <property type="component" value="Unassembled WGS sequence"/>
</dbReference>
<proteinExistence type="predicted"/>
<sequence length="253" mass="26691">MNVEQAAAAILHTIHADTRPDADPPAQRLVNECAHATSAAGTSLTWSVTHSAPLTIAATEGTGHALELIGFILGEGPQISCAETNRIVLRPHLGDSNTEWPGFTPEALHVGVKAAFAFPLRLGAISLGALTLYRNHPGTLSEDHLTTVLAYAAAATALLLDKSATETLHGDTIDVLPPILEDPFTLQADVHQATGMLSAQLKTDLGTALSLLRAHAYSNTKPLTSVARAVIARKLFITWDTSNFQSPDGTENS</sequence>
<name>A0A3E0W7I6_9MICO</name>
<dbReference type="SUPFAM" id="SSF55781">
    <property type="entry name" value="GAF domain-like"/>
    <property type="match status" value="1"/>
</dbReference>
<accession>A0A3E0W7I6</accession>
<organism evidence="1 2">
    <name type="scientific">Subtercola boreus</name>
    <dbReference type="NCBI Taxonomy" id="120213"/>
    <lineage>
        <taxon>Bacteria</taxon>
        <taxon>Bacillati</taxon>
        <taxon>Actinomycetota</taxon>
        <taxon>Actinomycetes</taxon>
        <taxon>Micrococcales</taxon>
        <taxon>Microbacteriaceae</taxon>
        <taxon>Subtercola</taxon>
    </lineage>
</organism>
<dbReference type="RefSeq" id="WP_116420191.1">
    <property type="nucleotide sequence ID" value="NZ_NBXC01000069.1"/>
</dbReference>
<comment type="caution">
    <text evidence="1">The sequence shown here is derived from an EMBL/GenBank/DDBJ whole genome shotgun (WGS) entry which is preliminary data.</text>
</comment>
<evidence type="ECO:0008006" key="3">
    <source>
        <dbReference type="Google" id="ProtNLM"/>
    </source>
</evidence>
<dbReference type="Gene3D" id="3.30.450.40">
    <property type="match status" value="1"/>
</dbReference>
<evidence type="ECO:0000313" key="1">
    <source>
        <dbReference type="EMBL" id="RFA24243.1"/>
    </source>
</evidence>
<reference evidence="1 2" key="1">
    <citation type="submission" date="2017-04" db="EMBL/GenBank/DDBJ databases">
        <title>Comparative genome analysis of Subtercola boreus.</title>
        <authorList>
            <person name="Cho Y.-J."/>
            <person name="Cho A."/>
            <person name="Kim O.-S."/>
            <person name="Lee J.-I."/>
        </authorList>
    </citation>
    <scope>NUCLEOTIDE SEQUENCE [LARGE SCALE GENOMIC DNA]</scope>
    <source>
        <strain evidence="1 2">P28004</strain>
    </source>
</reference>
<dbReference type="AlphaFoldDB" id="A0A3E0W7I6"/>
<protein>
    <recommendedName>
        <fullName evidence="3">ANTAR domain-containing protein</fullName>
    </recommendedName>
</protein>
<gene>
    <name evidence="1" type="ORF">B7R25_17110</name>
</gene>
<dbReference type="OrthoDB" id="7466251at2"/>
<dbReference type="EMBL" id="NBXE01000077">
    <property type="protein sequence ID" value="RFA24243.1"/>
    <property type="molecule type" value="Genomic_DNA"/>
</dbReference>